<dbReference type="GO" id="GO:0017056">
    <property type="term" value="F:structural constituent of nuclear pore"/>
    <property type="evidence" value="ECO:0007669"/>
    <property type="project" value="TreeGrafter"/>
</dbReference>
<dbReference type="AlphaFoldDB" id="A0A9N9J0H1"/>
<feature type="coiled-coil region" evidence="1">
    <location>
        <begin position="2"/>
        <end position="129"/>
    </location>
</feature>
<evidence type="ECO:0000313" key="3">
    <source>
        <dbReference type="EMBL" id="CAG8759106.1"/>
    </source>
</evidence>
<feature type="non-terminal residue" evidence="3">
    <location>
        <position position="1"/>
    </location>
</feature>
<accession>A0A9N9J0H1</accession>
<evidence type="ECO:0000256" key="1">
    <source>
        <dbReference type="SAM" id="Coils"/>
    </source>
</evidence>
<dbReference type="GO" id="GO:0005643">
    <property type="term" value="C:nuclear pore"/>
    <property type="evidence" value="ECO:0007669"/>
    <property type="project" value="TreeGrafter"/>
</dbReference>
<gene>
    <name evidence="3" type="ORF">AMORRO_LOCUS15795</name>
</gene>
<proteinExistence type="predicted"/>
<reference evidence="3" key="1">
    <citation type="submission" date="2021-06" db="EMBL/GenBank/DDBJ databases">
        <authorList>
            <person name="Kallberg Y."/>
            <person name="Tangrot J."/>
            <person name="Rosling A."/>
        </authorList>
    </citation>
    <scope>NUCLEOTIDE SEQUENCE</scope>
    <source>
        <strain evidence="3">CL551</strain>
    </source>
</reference>
<dbReference type="GO" id="GO:0006406">
    <property type="term" value="P:mRNA export from nucleus"/>
    <property type="evidence" value="ECO:0007669"/>
    <property type="project" value="TreeGrafter"/>
</dbReference>
<evidence type="ECO:0000313" key="4">
    <source>
        <dbReference type="Proteomes" id="UP000789342"/>
    </source>
</evidence>
<feature type="domain" description="Nucleoprotein TPR/MLP1-2" evidence="2">
    <location>
        <begin position="191"/>
        <end position="301"/>
    </location>
</feature>
<comment type="caution">
    <text evidence="3">The sequence shown here is derived from an EMBL/GenBank/DDBJ whole genome shotgun (WGS) entry which is preliminary data.</text>
</comment>
<feature type="coiled-coil region" evidence="1">
    <location>
        <begin position="155"/>
        <end position="298"/>
    </location>
</feature>
<dbReference type="GO" id="GO:0006606">
    <property type="term" value="P:protein import into nucleus"/>
    <property type="evidence" value="ECO:0007669"/>
    <property type="project" value="InterPro"/>
</dbReference>
<evidence type="ECO:0000259" key="2">
    <source>
        <dbReference type="Pfam" id="PF07926"/>
    </source>
</evidence>
<keyword evidence="4" id="KW-1185">Reference proteome</keyword>
<protein>
    <submittedName>
        <fullName evidence="3">6196_t:CDS:1</fullName>
    </submittedName>
</protein>
<keyword evidence="1" id="KW-0175">Coiled coil</keyword>
<dbReference type="Pfam" id="PF07926">
    <property type="entry name" value="TPR_MLP1_2"/>
    <property type="match status" value="1"/>
</dbReference>
<dbReference type="Proteomes" id="UP000789342">
    <property type="component" value="Unassembled WGS sequence"/>
</dbReference>
<dbReference type="PANTHER" id="PTHR18898:SF2">
    <property type="entry name" value="NUCLEOPROTEIN TPR"/>
    <property type="match status" value="1"/>
</dbReference>
<dbReference type="EMBL" id="CAJVPV010039797">
    <property type="protein sequence ID" value="CAG8759106.1"/>
    <property type="molecule type" value="Genomic_DNA"/>
</dbReference>
<sequence>ENKRLEREITEVKEKMISLQTRSENLQEQLNDTSEKYSSMLTKTAEDHAKLIETNGTLQKSVNDLLEEKRNLSETIETNIKEIQQHKEQLALFNSSDQGARISQLKTELENIQKENSRLLEDSKTYKELCEKYKADLDNNNRLYFELKSATDTEREENLVLVKKLQDELQQSKEENVVLNNKNQDLTVAHEELVNMKQSLDETVVNYSNQEQRLREEMKRQEQMLEEAQSNYNHELVVHAASVQQFHELNEKYVQLNAELERFKNTMTQSESVWKNEKEQLEKDLLETQNRCNELESNNKVYQGYFDVNSSEKTSRDEIIFLLRREKEKLATQKEIFAQQAE</sequence>
<dbReference type="OrthoDB" id="343070at2759"/>
<name>A0A9N9J0H1_9GLOM</name>
<feature type="non-terminal residue" evidence="3">
    <location>
        <position position="342"/>
    </location>
</feature>
<organism evidence="3 4">
    <name type="scientific">Acaulospora morrowiae</name>
    <dbReference type="NCBI Taxonomy" id="94023"/>
    <lineage>
        <taxon>Eukaryota</taxon>
        <taxon>Fungi</taxon>
        <taxon>Fungi incertae sedis</taxon>
        <taxon>Mucoromycota</taxon>
        <taxon>Glomeromycotina</taxon>
        <taxon>Glomeromycetes</taxon>
        <taxon>Diversisporales</taxon>
        <taxon>Acaulosporaceae</taxon>
        <taxon>Acaulospora</taxon>
    </lineage>
</organism>
<dbReference type="InterPro" id="IPR012929">
    <property type="entry name" value="Nucleoprot-TPR/MLP1-2_dom"/>
</dbReference>
<dbReference type="PANTHER" id="PTHR18898">
    <property type="entry name" value="NUCLEOPROTEIN TPR-RELATED"/>
    <property type="match status" value="1"/>
</dbReference>